<dbReference type="EMBL" id="LT984815">
    <property type="protein sequence ID" value="SPD69243.1"/>
    <property type="molecule type" value="Genomic_DNA"/>
</dbReference>
<protein>
    <submittedName>
        <fullName evidence="2">Uncharacterized protein</fullName>
    </submittedName>
</protein>
<evidence type="ECO:0000313" key="3">
    <source>
        <dbReference type="Proteomes" id="UP000254259"/>
    </source>
</evidence>
<dbReference type="Proteomes" id="UP000254259">
    <property type="component" value="Plasmid CBM2636p"/>
</dbReference>
<name>A0A9Q7V2K1_9BURK</name>
<organism evidence="2 3">
    <name type="scientific">Cupriavidus taiwanensis</name>
    <dbReference type="NCBI Taxonomy" id="164546"/>
    <lineage>
        <taxon>Bacteria</taxon>
        <taxon>Pseudomonadati</taxon>
        <taxon>Pseudomonadota</taxon>
        <taxon>Betaproteobacteria</taxon>
        <taxon>Burkholderiales</taxon>
        <taxon>Burkholderiaceae</taxon>
        <taxon>Cupriavidus</taxon>
    </lineage>
</organism>
<reference evidence="2 3" key="1">
    <citation type="submission" date="2018-01" db="EMBL/GenBank/DDBJ databases">
        <authorList>
            <person name="Clerissi C."/>
        </authorList>
    </citation>
    <scope>NUCLEOTIDE SEQUENCE [LARGE SCALE GENOMIC DNA]</scope>
    <source>
        <strain evidence="2">Cupriavidus taiwanensis SWF 66322</strain>
        <plasmid evidence="3">cbm2636p</plasmid>
    </source>
</reference>
<sequence>MGTQVPGLQPDSASSGQAAYCPGKSAKTDRTNQGTDAQRARKEPGSHDSGAESGAARVDRVLPAHPEQAAIGGAGRVDTAPAAVLAMAAGQEPCYPHCDAASARLNGGSRVALGSQRAGPMVECRGSPHGRGLPEGLLRRLGVDLAAGYSAALAVSFVNRRMRNRTYGGVRGLRG</sequence>
<keyword evidence="2" id="KW-0614">Plasmid</keyword>
<geneLocation type="plasmid" evidence="3">
    <name>cbm2636p</name>
</geneLocation>
<gene>
    <name evidence="2" type="ORF">CBM2636_P10154</name>
</gene>
<evidence type="ECO:0000313" key="2">
    <source>
        <dbReference type="EMBL" id="SPD69243.1"/>
    </source>
</evidence>
<feature type="region of interest" description="Disordered" evidence="1">
    <location>
        <begin position="1"/>
        <end position="55"/>
    </location>
</feature>
<accession>A0A9Q7V2K1</accession>
<proteinExistence type="predicted"/>
<evidence type="ECO:0000256" key="1">
    <source>
        <dbReference type="SAM" id="MobiDB-lite"/>
    </source>
</evidence>
<dbReference type="AlphaFoldDB" id="A0A9Q7V2K1"/>
<feature type="compositionally biased region" description="Basic and acidic residues" evidence="1">
    <location>
        <begin position="38"/>
        <end position="50"/>
    </location>
</feature>